<dbReference type="AlphaFoldDB" id="A0AA37UTT4"/>
<keyword evidence="1" id="KW-0472">Membrane</keyword>
<keyword evidence="1" id="KW-1133">Transmembrane helix</keyword>
<accession>A0AA37UTT4</accession>
<organism evidence="2 3">
    <name type="scientific">Arenivirga flava</name>
    <dbReference type="NCBI Taxonomy" id="1930060"/>
    <lineage>
        <taxon>Bacteria</taxon>
        <taxon>Bacillati</taxon>
        <taxon>Actinomycetota</taxon>
        <taxon>Actinomycetes</taxon>
        <taxon>Micrococcales</taxon>
        <taxon>Microbacteriaceae</taxon>
        <taxon>Arenivirga</taxon>
    </lineage>
</organism>
<feature type="transmembrane region" description="Helical" evidence="1">
    <location>
        <begin position="23"/>
        <end position="49"/>
    </location>
</feature>
<evidence type="ECO:0000256" key="1">
    <source>
        <dbReference type="SAM" id="Phobius"/>
    </source>
</evidence>
<dbReference type="Proteomes" id="UP001157160">
    <property type="component" value="Unassembled WGS sequence"/>
</dbReference>
<gene>
    <name evidence="2" type="ORF">GCM10025874_15200</name>
</gene>
<feature type="transmembrane region" description="Helical" evidence="1">
    <location>
        <begin position="175"/>
        <end position="197"/>
    </location>
</feature>
<comment type="caution">
    <text evidence="2">The sequence shown here is derived from an EMBL/GenBank/DDBJ whole genome shotgun (WGS) entry which is preliminary data.</text>
</comment>
<feature type="transmembrane region" description="Helical" evidence="1">
    <location>
        <begin position="140"/>
        <end position="163"/>
    </location>
</feature>
<dbReference type="EMBL" id="BSUL01000001">
    <property type="protein sequence ID" value="GMA28267.1"/>
    <property type="molecule type" value="Genomic_DNA"/>
</dbReference>
<evidence type="ECO:0000313" key="3">
    <source>
        <dbReference type="Proteomes" id="UP001157160"/>
    </source>
</evidence>
<feature type="transmembrane region" description="Helical" evidence="1">
    <location>
        <begin position="111"/>
        <end position="134"/>
    </location>
</feature>
<evidence type="ECO:0008006" key="4">
    <source>
        <dbReference type="Google" id="ProtNLM"/>
    </source>
</evidence>
<feature type="transmembrane region" description="Helical" evidence="1">
    <location>
        <begin position="55"/>
        <end position="78"/>
    </location>
</feature>
<keyword evidence="1" id="KW-0812">Transmembrane</keyword>
<name>A0AA37UTT4_9MICO</name>
<evidence type="ECO:0000313" key="2">
    <source>
        <dbReference type="EMBL" id="GMA28267.1"/>
    </source>
</evidence>
<protein>
    <recommendedName>
        <fullName evidence="4">ABC transporter permease</fullName>
    </recommendedName>
</protein>
<feature type="transmembrane region" description="Helical" evidence="1">
    <location>
        <begin position="326"/>
        <end position="344"/>
    </location>
</feature>
<sequence>MSAYLSGIGVVVGLELKQRVRSVAWYVLLGVSGFLVLVVTAVLGLSLGAFGNDDVGGAVFSALIFFVLLLGTLVSPAVSGNAVNGDRDAGTLATTQVTQASAGQLVLGKFVAAWLTALSFLAVSVPFLIVAVVIGGVPLATVLVAIPVVAVELGVVAAVGVGLSGVIQRPLFSVVVTYLTVAALSLGTLIAFGLAMLTVRTEVTTTYVDVDYEASEFDEQTGEITGEIVCADPVTSTYEVPRADTVWWLLAANPYVVLADAVPPSFDRDGNGLDLFTGIAGQVRQAQIAPEVEDFVDYCAEYDNLYSGSTDYDTVEDVYGKTVPSWFVGLAIHVAIAAVALWGATRATRTPSVRLAKGSRIA</sequence>
<keyword evidence="3" id="KW-1185">Reference proteome</keyword>
<reference evidence="2 3" key="1">
    <citation type="journal article" date="2014" name="Int. J. Syst. Evol. Microbiol.">
        <title>Complete genome sequence of Corynebacterium casei LMG S-19264T (=DSM 44701T), isolated from a smear-ripened cheese.</title>
        <authorList>
            <consortium name="US DOE Joint Genome Institute (JGI-PGF)"/>
            <person name="Walter F."/>
            <person name="Albersmeier A."/>
            <person name="Kalinowski J."/>
            <person name="Ruckert C."/>
        </authorList>
    </citation>
    <scope>NUCLEOTIDE SEQUENCE [LARGE SCALE GENOMIC DNA]</scope>
    <source>
        <strain evidence="2 3">NBRC 112289</strain>
    </source>
</reference>
<dbReference type="RefSeq" id="WP_284231633.1">
    <property type="nucleotide sequence ID" value="NZ_BSUL01000001.1"/>
</dbReference>
<proteinExistence type="predicted"/>